<dbReference type="PIRSF" id="PIRSF015840">
    <property type="entry name" value="DUF284_TM_euk"/>
    <property type="match status" value="1"/>
</dbReference>
<dbReference type="EMBL" id="QEAM01000285">
    <property type="protein sequence ID" value="TPX42117.1"/>
    <property type="molecule type" value="Genomic_DNA"/>
</dbReference>
<dbReference type="OrthoDB" id="340608at2759"/>
<dbReference type="PANTHER" id="PTHR10926">
    <property type="entry name" value="CELL CYCLE CONTROL PROTEIN 50"/>
    <property type="match status" value="1"/>
</dbReference>
<dbReference type="GO" id="GO:0005783">
    <property type="term" value="C:endoplasmic reticulum"/>
    <property type="evidence" value="ECO:0007669"/>
    <property type="project" value="TreeGrafter"/>
</dbReference>
<keyword evidence="3 7" id="KW-0812">Transmembrane</keyword>
<evidence type="ECO:0000256" key="1">
    <source>
        <dbReference type="ARBA" id="ARBA00004141"/>
    </source>
</evidence>
<evidence type="ECO:0000313" key="8">
    <source>
        <dbReference type="EMBL" id="TPX42117.1"/>
    </source>
</evidence>
<name>A0A507CSH7_9FUNG</name>
<evidence type="ECO:0000256" key="6">
    <source>
        <dbReference type="PIRNR" id="PIRNR015840"/>
    </source>
</evidence>
<comment type="caution">
    <text evidence="8">The sequence shown here is derived from an EMBL/GenBank/DDBJ whole genome shotgun (WGS) entry which is preliminary data.</text>
</comment>
<gene>
    <name evidence="8" type="ORF">SeLEV6574_g05749</name>
</gene>
<feature type="transmembrane region" description="Helical" evidence="7">
    <location>
        <begin position="367"/>
        <end position="390"/>
    </location>
</feature>
<comment type="subcellular location">
    <subcellularLocation>
        <location evidence="1">Membrane</location>
        <topology evidence="1">Multi-pass membrane protein</topology>
    </subcellularLocation>
</comment>
<dbReference type="Proteomes" id="UP000320475">
    <property type="component" value="Unassembled WGS sequence"/>
</dbReference>
<evidence type="ECO:0008006" key="10">
    <source>
        <dbReference type="Google" id="ProtNLM"/>
    </source>
</evidence>
<evidence type="ECO:0000256" key="4">
    <source>
        <dbReference type="ARBA" id="ARBA00022989"/>
    </source>
</evidence>
<keyword evidence="5 6" id="KW-0472">Membrane</keyword>
<dbReference type="GO" id="GO:0005794">
    <property type="term" value="C:Golgi apparatus"/>
    <property type="evidence" value="ECO:0007669"/>
    <property type="project" value="TreeGrafter"/>
</dbReference>
<dbReference type="AlphaFoldDB" id="A0A507CSH7"/>
<dbReference type="PANTHER" id="PTHR10926:SF0">
    <property type="entry name" value="CDC50, ISOFORM A"/>
    <property type="match status" value="1"/>
</dbReference>
<proteinExistence type="inferred from homology"/>
<dbReference type="InterPro" id="IPR005045">
    <property type="entry name" value="CDC50/LEM3_fam"/>
</dbReference>
<sequence length="413" mass="44839">MASVQRDRSTPLALFAEWRKRFGQQDLASWNPILSPRFALSAFLIAGIVLLPIGIGLLVASNSIAETRLDYTQCAHLAPPTLAPPPPGIDATIVAWRYVGNICTIRFAVREPLSPPSYDGTIGASPVFFYIRISGMYQNHHKMVSSFDKHQLAGDYIVTAASLAPECEPLRHAECAKSRYAATANGSYDSACNGAIPAAPGAQYYPCGLLANSFFTDVITDPVCVSDLAGAPCATERYAFSTKGLAWPHDVAVYGRSQWLVHNASAIPTQLIPPPQWQRSMPAYASGYNSTNFPDLSADERFIGWMMPAGMPTFRKLWGRNDTMAMAAGIYEVSINDYFDVYRFSGTKSLVYSTASVLGGKNTYIGIGYTAVGGYALAFAVLIVVLYIAFPRKMGDHALLSWTRDARGDGPGR</sequence>
<evidence type="ECO:0000256" key="7">
    <source>
        <dbReference type="SAM" id="Phobius"/>
    </source>
</evidence>
<dbReference type="VEuPathDB" id="FungiDB:SeMB42_g07958"/>
<keyword evidence="4 7" id="KW-1133">Transmembrane helix</keyword>
<dbReference type="GO" id="GO:0045332">
    <property type="term" value="P:phospholipid translocation"/>
    <property type="evidence" value="ECO:0007669"/>
    <property type="project" value="UniProtKB-UniRule"/>
</dbReference>
<organism evidence="8 9">
    <name type="scientific">Synchytrium endobioticum</name>
    <dbReference type="NCBI Taxonomy" id="286115"/>
    <lineage>
        <taxon>Eukaryota</taxon>
        <taxon>Fungi</taxon>
        <taxon>Fungi incertae sedis</taxon>
        <taxon>Chytridiomycota</taxon>
        <taxon>Chytridiomycota incertae sedis</taxon>
        <taxon>Chytridiomycetes</taxon>
        <taxon>Synchytriales</taxon>
        <taxon>Synchytriaceae</taxon>
        <taxon>Synchytrium</taxon>
    </lineage>
</organism>
<comment type="similarity">
    <text evidence="2 6">Belongs to the CDC50/LEM3 family.</text>
</comment>
<evidence type="ECO:0000256" key="2">
    <source>
        <dbReference type="ARBA" id="ARBA00009457"/>
    </source>
</evidence>
<feature type="transmembrane region" description="Helical" evidence="7">
    <location>
        <begin position="38"/>
        <end position="60"/>
    </location>
</feature>
<evidence type="ECO:0000256" key="5">
    <source>
        <dbReference type="ARBA" id="ARBA00023136"/>
    </source>
</evidence>
<accession>A0A507CSH7</accession>
<evidence type="ECO:0000256" key="3">
    <source>
        <dbReference type="ARBA" id="ARBA00022692"/>
    </source>
</evidence>
<protein>
    <recommendedName>
        <fullName evidence="10">Cell cycle control protein</fullName>
    </recommendedName>
</protein>
<dbReference type="GO" id="GO:0005886">
    <property type="term" value="C:plasma membrane"/>
    <property type="evidence" value="ECO:0007669"/>
    <property type="project" value="TreeGrafter"/>
</dbReference>
<reference evidence="8 9" key="1">
    <citation type="journal article" date="2019" name="Sci. Rep.">
        <title>Comparative genomics of chytrid fungi reveal insights into the obligate biotrophic and pathogenic lifestyle of Synchytrium endobioticum.</title>
        <authorList>
            <person name="van de Vossenberg B.T.L.H."/>
            <person name="Warris S."/>
            <person name="Nguyen H.D.T."/>
            <person name="van Gent-Pelzer M.P.E."/>
            <person name="Joly D.L."/>
            <person name="van de Geest H.C."/>
            <person name="Bonants P.J.M."/>
            <person name="Smith D.S."/>
            <person name="Levesque C.A."/>
            <person name="van der Lee T.A.J."/>
        </authorList>
    </citation>
    <scope>NUCLEOTIDE SEQUENCE [LARGE SCALE GENOMIC DNA]</scope>
    <source>
        <strain evidence="8 9">LEV6574</strain>
    </source>
</reference>
<dbReference type="Pfam" id="PF03381">
    <property type="entry name" value="CDC50"/>
    <property type="match status" value="1"/>
</dbReference>
<evidence type="ECO:0000313" key="9">
    <source>
        <dbReference type="Proteomes" id="UP000320475"/>
    </source>
</evidence>